<reference evidence="1" key="1">
    <citation type="submission" date="2014-11" db="EMBL/GenBank/DDBJ databases">
        <authorList>
            <person name="Amaro Gonzalez C."/>
        </authorList>
    </citation>
    <scope>NUCLEOTIDE SEQUENCE</scope>
</reference>
<dbReference type="EMBL" id="GBXM01065581">
    <property type="protein sequence ID" value="JAH42996.1"/>
    <property type="molecule type" value="Transcribed_RNA"/>
</dbReference>
<organism evidence="1">
    <name type="scientific">Anguilla anguilla</name>
    <name type="common">European freshwater eel</name>
    <name type="synonym">Muraena anguilla</name>
    <dbReference type="NCBI Taxonomy" id="7936"/>
    <lineage>
        <taxon>Eukaryota</taxon>
        <taxon>Metazoa</taxon>
        <taxon>Chordata</taxon>
        <taxon>Craniata</taxon>
        <taxon>Vertebrata</taxon>
        <taxon>Euteleostomi</taxon>
        <taxon>Actinopterygii</taxon>
        <taxon>Neopterygii</taxon>
        <taxon>Teleostei</taxon>
        <taxon>Anguilliformes</taxon>
        <taxon>Anguillidae</taxon>
        <taxon>Anguilla</taxon>
    </lineage>
</organism>
<reference evidence="1" key="2">
    <citation type="journal article" date="2015" name="Fish Shellfish Immunol.">
        <title>Early steps in the European eel (Anguilla anguilla)-Vibrio vulnificus interaction in the gills: Role of the RtxA13 toxin.</title>
        <authorList>
            <person name="Callol A."/>
            <person name="Pajuelo D."/>
            <person name="Ebbesson L."/>
            <person name="Teles M."/>
            <person name="MacKenzie S."/>
            <person name="Amaro C."/>
        </authorList>
    </citation>
    <scope>NUCLEOTIDE SEQUENCE</scope>
</reference>
<proteinExistence type="predicted"/>
<evidence type="ECO:0000313" key="1">
    <source>
        <dbReference type="EMBL" id="JAH42996.1"/>
    </source>
</evidence>
<accession>A0A0E9SNV9</accession>
<name>A0A0E9SNV9_ANGAN</name>
<sequence length="29" mass="3296">MVECINKTDFYTANKAYINILLACLPIYG</sequence>
<dbReference type="EMBL" id="GBXM01060459">
    <property type="protein sequence ID" value="JAH48118.1"/>
    <property type="molecule type" value="Transcribed_RNA"/>
</dbReference>
<dbReference type="AlphaFoldDB" id="A0A0E9SNV9"/>
<dbReference type="EMBL" id="GBXM01084461">
    <property type="protein sequence ID" value="JAH24116.1"/>
    <property type="molecule type" value="Transcribed_RNA"/>
</dbReference>
<protein>
    <submittedName>
        <fullName evidence="1">Uncharacterized protein</fullName>
    </submittedName>
</protein>